<sequence>MQKGTGQAAAEKAPAVLKALIVDDEYPARMELRYRLEKYPDVEIIGEATSAREALHLIEALDYDVIFLDVQMPGVNGIELARQLRGREVPPRIVFVTAYENYAVPAFEMRAVDYLLKPIDDERLAETIQRLREARGLARPEPGEGEREGRRSPTLTWVLCERDERQIPVAPNEIVYIFSEGYNVYVQTHSERLVTRYTLQELTERLPSDQFFRCHRSYLVNIYQIREISPYFNGAYLLRMKDKNHSEVLVSRSNVKKLKELFAMD</sequence>
<gene>
    <name evidence="6" type="ORF">caldi_20040</name>
</gene>
<organism evidence="6 7">
    <name type="scientific">Caldinitratiruptor microaerophilus</name>
    <dbReference type="NCBI Taxonomy" id="671077"/>
    <lineage>
        <taxon>Bacteria</taxon>
        <taxon>Bacillati</taxon>
        <taxon>Bacillota</taxon>
        <taxon>Clostridia</taxon>
        <taxon>Eubacteriales</taxon>
        <taxon>Symbiobacteriaceae</taxon>
        <taxon>Caldinitratiruptor</taxon>
    </lineage>
</organism>
<dbReference type="InterPro" id="IPR007492">
    <property type="entry name" value="LytTR_DNA-bd_dom"/>
</dbReference>
<evidence type="ECO:0000313" key="6">
    <source>
        <dbReference type="EMBL" id="BDG60914.1"/>
    </source>
</evidence>
<accession>A0AA35CKD1</accession>
<dbReference type="InterPro" id="IPR001789">
    <property type="entry name" value="Sig_transdc_resp-reg_receiver"/>
</dbReference>
<feature type="modified residue" description="4-aspartylphosphate" evidence="3">
    <location>
        <position position="69"/>
    </location>
</feature>
<dbReference type="Pfam" id="PF00072">
    <property type="entry name" value="Response_reg"/>
    <property type="match status" value="1"/>
</dbReference>
<feature type="domain" description="Response regulatory" evidence="4">
    <location>
        <begin position="18"/>
        <end position="132"/>
    </location>
</feature>
<reference evidence="6" key="1">
    <citation type="submission" date="2022-03" db="EMBL/GenBank/DDBJ databases">
        <title>Complete genome sequence of Caldinitratiruptor microaerophilus.</title>
        <authorList>
            <person name="Mukaiyama R."/>
            <person name="Nishiyama T."/>
            <person name="Ueda K."/>
        </authorList>
    </citation>
    <scope>NUCLEOTIDE SEQUENCE</scope>
    <source>
        <strain evidence="6">JCM 16183</strain>
    </source>
</reference>
<dbReference type="Pfam" id="PF04397">
    <property type="entry name" value="LytTR"/>
    <property type="match status" value="1"/>
</dbReference>
<dbReference type="PROSITE" id="PS50110">
    <property type="entry name" value="RESPONSE_REGULATORY"/>
    <property type="match status" value="1"/>
</dbReference>
<dbReference type="SUPFAM" id="SSF52172">
    <property type="entry name" value="CheY-like"/>
    <property type="match status" value="1"/>
</dbReference>
<dbReference type="Gene3D" id="2.20.25.10">
    <property type="match status" value="1"/>
</dbReference>
<dbReference type="SMART" id="SM00850">
    <property type="entry name" value="LytTR"/>
    <property type="match status" value="1"/>
</dbReference>
<dbReference type="AlphaFoldDB" id="A0AA35CKD1"/>
<keyword evidence="3" id="KW-0597">Phosphoprotein</keyword>
<dbReference type="PROSITE" id="PS50930">
    <property type="entry name" value="HTH_LYTTR"/>
    <property type="match status" value="1"/>
</dbReference>
<evidence type="ECO:0000313" key="7">
    <source>
        <dbReference type="Proteomes" id="UP001163687"/>
    </source>
</evidence>
<dbReference type="EMBL" id="AP025628">
    <property type="protein sequence ID" value="BDG60914.1"/>
    <property type="molecule type" value="Genomic_DNA"/>
</dbReference>
<dbReference type="Gene3D" id="3.40.50.2300">
    <property type="match status" value="1"/>
</dbReference>
<dbReference type="CDD" id="cd17532">
    <property type="entry name" value="REC_LytTR_AlgR-like"/>
    <property type="match status" value="1"/>
</dbReference>
<dbReference type="PANTHER" id="PTHR37299">
    <property type="entry name" value="TRANSCRIPTIONAL REGULATOR-RELATED"/>
    <property type="match status" value="1"/>
</dbReference>
<protein>
    <recommendedName>
        <fullName evidence="1">Stage 0 sporulation protein A homolog</fullName>
    </recommendedName>
</protein>
<keyword evidence="6" id="KW-0238">DNA-binding</keyword>
<dbReference type="SMART" id="SM00448">
    <property type="entry name" value="REC"/>
    <property type="match status" value="1"/>
</dbReference>
<dbReference type="KEGG" id="cmic:caldi_20040"/>
<comment type="function">
    <text evidence="2">May play the central regulatory role in sporulation. It may be an element of the effector pathway responsible for the activation of sporulation genes in response to nutritional stress. Spo0A may act in concert with spo0H (a sigma factor) to control the expression of some genes that are critical to the sporulation process.</text>
</comment>
<dbReference type="Proteomes" id="UP001163687">
    <property type="component" value="Chromosome"/>
</dbReference>
<dbReference type="InterPro" id="IPR046947">
    <property type="entry name" value="LytR-like"/>
</dbReference>
<dbReference type="GO" id="GO:0000156">
    <property type="term" value="F:phosphorelay response regulator activity"/>
    <property type="evidence" value="ECO:0007669"/>
    <property type="project" value="InterPro"/>
</dbReference>
<proteinExistence type="predicted"/>
<keyword evidence="7" id="KW-1185">Reference proteome</keyword>
<dbReference type="RefSeq" id="WP_264841600.1">
    <property type="nucleotide sequence ID" value="NZ_AP025628.1"/>
</dbReference>
<name>A0AA35CKD1_9FIRM</name>
<evidence type="ECO:0000256" key="3">
    <source>
        <dbReference type="PROSITE-ProRule" id="PRU00169"/>
    </source>
</evidence>
<dbReference type="Gene3D" id="2.40.50.40">
    <property type="match status" value="1"/>
</dbReference>
<feature type="domain" description="HTH LytTR-type" evidence="5">
    <location>
        <begin position="158"/>
        <end position="264"/>
    </location>
</feature>
<dbReference type="InterPro" id="IPR011006">
    <property type="entry name" value="CheY-like_superfamily"/>
</dbReference>
<evidence type="ECO:0000259" key="5">
    <source>
        <dbReference type="PROSITE" id="PS50930"/>
    </source>
</evidence>
<evidence type="ECO:0000256" key="2">
    <source>
        <dbReference type="ARBA" id="ARBA00024867"/>
    </source>
</evidence>
<evidence type="ECO:0000256" key="1">
    <source>
        <dbReference type="ARBA" id="ARBA00018672"/>
    </source>
</evidence>
<dbReference type="PANTHER" id="PTHR37299:SF1">
    <property type="entry name" value="STAGE 0 SPORULATION PROTEIN A HOMOLOG"/>
    <property type="match status" value="1"/>
</dbReference>
<evidence type="ECO:0000259" key="4">
    <source>
        <dbReference type="PROSITE" id="PS50110"/>
    </source>
</evidence>
<dbReference type="GO" id="GO:0003677">
    <property type="term" value="F:DNA binding"/>
    <property type="evidence" value="ECO:0007669"/>
    <property type="project" value="UniProtKB-KW"/>
</dbReference>